<dbReference type="PROSITE" id="PS50240">
    <property type="entry name" value="TRYPSIN_DOM"/>
    <property type="match status" value="1"/>
</dbReference>
<dbReference type="EMBL" id="FZQP02000593">
    <property type="protein sequence ID" value="VVC89665.1"/>
    <property type="molecule type" value="Genomic_DNA"/>
</dbReference>
<dbReference type="Pfam" id="PF00089">
    <property type="entry name" value="Trypsin"/>
    <property type="match status" value="1"/>
</dbReference>
<evidence type="ECO:0000256" key="3">
    <source>
        <dbReference type="ARBA" id="ARBA00022825"/>
    </source>
</evidence>
<dbReference type="InterPro" id="IPR050430">
    <property type="entry name" value="Peptidase_S1"/>
</dbReference>
<reference evidence="8 9" key="1">
    <citation type="submission" date="2017-07" db="EMBL/GenBank/DDBJ databases">
        <authorList>
            <person name="Talla V."/>
            <person name="Backstrom N."/>
        </authorList>
    </citation>
    <scope>NUCLEOTIDE SEQUENCE [LARGE SCALE GENOMIC DNA]</scope>
</reference>
<dbReference type="CDD" id="cd00190">
    <property type="entry name" value="Tryp_SPc"/>
    <property type="match status" value="1"/>
</dbReference>
<evidence type="ECO:0000313" key="8">
    <source>
        <dbReference type="EMBL" id="VVC89665.1"/>
    </source>
</evidence>
<gene>
    <name evidence="8" type="ORF">LSINAPIS_LOCUS2732</name>
</gene>
<feature type="domain" description="Peptidase S1" evidence="7">
    <location>
        <begin position="197"/>
        <end position="438"/>
    </location>
</feature>
<keyword evidence="9" id="KW-1185">Reference proteome</keyword>
<evidence type="ECO:0000313" key="9">
    <source>
        <dbReference type="Proteomes" id="UP000324832"/>
    </source>
</evidence>
<feature type="region of interest" description="Disordered" evidence="5">
    <location>
        <begin position="597"/>
        <end position="635"/>
    </location>
</feature>
<dbReference type="SUPFAM" id="SSF50494">
    <property type="entry name" value="Trypsin-like serine proteases"/>
    <property type="match status" value="1"/>
</dbReference>
<dbReference type="PANTHER" id="PTHR24276">
    <property type="entry name" value="POLYSERASE-RELATED"/>
    <property type="match status" value="1"/>
</dbReference>
<evidence type="ECO:0000256" key="6">
    <source>
        <dbReference type="SAM" id="SignalP"/>
    </source>
</evidence>
<feature type="region of interest" description="Disordered" evidence="5">
    <location>
        <begin position="534"/>
        <end position="583"/>
    </location>
</feature>
<dbReference type="InterPro" id="IPR001254">
    <property type="entry name" value="Trypsin_dom"/>
</dbReference>
<dbReference type="PANTHER" id="PTHR24276:SF91">
    <property type="entry name" value="AT26814P-RELATED"/>
    <property type="match status" value="1"/>
</dbReference>
<feature type="compositionally biased region" description="Basic and acidic residues" evidence="5">
    <location>
        <begin position="556"/>
        <end position="572"/>
    </location>
</feature>
<keyword evidence="1" id="KW-0645">Protease</keyword>
<dbReference type="GO" id="GO:0004252">
    <property type="term" value="F:serine-type endopeptidase activity"/>
    <property type="evidence" value="ECO:0007669"/>
    <property type="project" value="InterPro"/>
</dbReference>
<name>A0A5E4PWL5_9NEOP</name>
<feature type="chain" id="PRO_5022754833" description="Peptidase S1 domain-containing protein" evidence="6">
    <location>
        <begin position="17"/>
        <end position="734"/>
    </location>
</feature>
<accession>A0A5E4PWL5</accession>
<keyword evidence="4" id="KW-1015">Disulfide bond</keyword>
<dbReference type="Gene3D" id="2.40.10.10">
    <property type="entry name" value="Trypsin-like serine proteases"/>
    <property type="match status" value="1"/>
</dbReference>
<keyword evidence="6" id="KW-0732">Signal</keyword>
<evidence type="ECO:0000259" key="7">
    <source>
        <dbReference type="PROSITE" id="PS50240"/>
    </source>
</evidence>
<dbReference type="SMART" id="SM00020">
    <property type="entry name" value="Tryp_SPc"/>
    <property type="match status" value="1"/>
</dbReference>
<dbReference type="Proteomes" id="UP000324832">
    <property type="component" value="Unassembled WGS sequence"/>
</dbReference>
<keyword evidence="3" id="KW-0720">Serine protease</keyword>
<dbReference type="AlphaFoldDB" id="A0A5E4PWL5"/>
<protein>
    <recommendedName>
        <fullName evidence="7">Peptidase S1 domain-containing protein</fullName>
    </recommendedName>
</protein>
<evidence type="ECO:0000256" key="2">
    <source>
        <dbReference type="ARBA" id="ARBA00022801"/>
    </source>
</evidence>
<feature type="region of interest" description="Disordered" evidence="5">
    <location>
        <begin position="681"/>
        <end position="701"/>
    </location>
</feature>
<dbReference type="InterPro" id="IPR043504">
    <property type="entry name" value="Peptidase_S1_PA_chymotrypsin"/>
</dbReference>
<evidence type="ECO:0000256" key="4">
    <source>
        <dbReference type="ARBA" id="ARBA00023157"/>
    </source>
</evidence>
<dbReference type="GO" id="GO:0006508">
    <property type="term" value="P:proteolysis"/>
    <property type="evidence" value="ECO:0007669"/>
    <property type="project" value="UniProtKB-KW"/>
</dbReference>
<feature type="signal peptide" evidence="6">
    <location>
        <begin position="1"/>
        <end position="16"/>
    </location>
</feature>
<feature type="compositionally biased region" description="Basic and acidic residues" evidence="5">
    <location>
        <begin position="539"/>
        <end position="548"/>
    </location>
</feature>
<proteinExistence type="predicted"/>
<organism evidence="8 9">
    <name type="scientific">Leptidea sinapis</name>
    <dbReference type="NCBI Taxonomy" id="189913"/>
    <lineage>
        <taxon>Eukaryota</taxon>
        <taxon>Metazoa</taxon>
        <taxon>Ecdysozoa</taxon>
        <taxon>Arthropoda</taxon>
        <taxon>Hexapoda</taxon>
        <taxon>Insecta</taxon>
        <taxon>Pterygota</taxon>
        <taxon>Neoptera</taxon>
        <taxon>Endopterygota</taxon>
        <taxon>Lepidoptera</taxon>
        <taxon>Glossata</taxon>
        <taxon>Ditrysia</taxon>
        <taxon>Papilionoidea</taxon>
        <taxon>Pieridae</taxon>
        <taxon>Dismorphiinae</taxon>
        <taxon>Leptidea</taxon>
    </lineage>
</organism>
<dbReference type="InterPro" id="IPR009003">
    <property type="entry name" value="Peptidase_S1_PA"/>
</dbReference>
<keyword evidence="2" id="KW-0378">Hydrolase</keyword>
<evidence type="ECO:0000256" key="1">
    <source>
        <dbReference type="ARBA" id="ARBA00022670"/>
    </source>
</evidence>
<sequence length="734" mass="84665">MKIVASIFLFLLSVEALEELTKAGDNTLRGTEAIIRSTINNLFSSIKLKKSTDKSRFKEYITLHEYFMSLTLQDDYNLKRVVEEARAGDRYKNTYYNITEFIAIINEILDGDNKTNHNEIENYDVYMYIENFVERLKVLKDLYKDIENANVNKEVLEYLETIKSNNKNYSSIDEDDTEEDIVLSDNIETWVPSGRRIFKGERTKIKYFPFMASIHMFNNFHCAGSIIASDLIITASSCLQLAWNNRFFRENPAFLSVRVGSSFYGAGGEVIPVLEVYFHPNYNPKNLKNNLCLVRLTRHIKFSKRNKKVKKINIDKNPWKLSLDTPGITILGWGAKGRSGIIFDPWRNILSFASLDVYPLQECQEIYSKEYVTQKHFCAGFMSKGGGACNRDVGGPGVEDGKLMGVISFGSPVCGTPDSPTVFTKLGYYTDWIESVMEQDVPTKLERTTLKREFNRITPGYDTRIHKTTFKIAPLSGNNDKPMPVIETENTLRILDDELFKEFLSTMFSSKEIGEYRESLKIKYNYENMQNKNITKSFDQNEGRKEKEEESDEERQEIKKEEKRGKKGKDTEEGNYEDIYQDRELQRDVDHLVTKMSEFDESQSKTEVYHMSQVEETESEESSNDEKVETTTESNMVKFIQDVDLNKIVKEEITTELNMEETPKNESLLTWLYISEEKHADDSDTGAGLSIPSENFDDMTRSKGNLYSYVPDGKLYSILSEVVDSEVEKKINED</sequence>
<evidence type="ECO:0000256" key="5">
    <source>
        <dbReference type="SAM" id="MobiDB-lite"/>
    </source>
</evidence>